<keyword evidence="1" id="KW-0732">Signal</keyword>
<dbReference type="EMBL" id="JACHHO010000011">
    <property type="protein sequence ID" value="MBB5206390.1"/>
    <property type="molecule type" value="Genomic_DNA"/>
</dbReference>
<dbReference type="AlphaFoldDB" id="A0A840SDH9"/>
<gene>
    <name evidence="2" type="ORF">HNQ51_003736</name>
</gene>
<evidence type="ECO:0000256" key="1">
    <source>
        <dbReference type="SAM" id="SignalP"/>
    </source>
</evidence>
<feature type="chain" id="PRO_5032319383" evidence="1">
    <location>
        <begin position="21"/>
        <end position="258"/>
    </location>
</feature>
<organism evidence="2 3">
    <name type="scientific">Inhella inkyongensis</name>
    <dbReference type="NCBI Taxonomy" id="392593"/>
    <lineage>
        <taxon>Bacteria</taxon>
        <taxon>Pseudomonadati</taxon>
        <taxon>Pseudomonadota</taxon>
        <taxon>Betaproteobacteria</taxon>
        <taxon>Burkholderiales</taxon>
        <taxon>Sphaerotilaceae</taxon>
        <taxon>Inhella</taxon>
    </lineage>
</organism>
<keyword evidence="3" id="KW-1185">Reference proteome</keyword>
<name>A0A840SDH9_9BURK</name>
<sequence>MRSIRILVLALASSCGGVWAAAIPGDLVIQASSSFDLDASTDAANGGVQSGSLNRIVGGVAGSMAMAGSWQAGGSFGPGSFLLTQTGDGVGASSSIGGTVVDATAGKLWGDYSFALTNNSATTTYSVLFRATVSSSASASGADAYSYANVSALENFNEFWFHNRQVDTLNPGNNTGLTGTALATFVVTLLPGASYSFDVEHSHVGGVFAQGAFSGSLDGFFSIDTVRSSGGPPNPVPVPGALALSLLGLGLLAQRRRV</sequence>
<proteinExistence type="predicted"/>
<evidence type="ECO:0000313" key="3">
    <source>
        <dbReference type="Proteomes" id="UP000554837"/>
    </source>
</evidence>
<reference evidence="2 3" key="1">
    <citation type="submission" date="2020-08" db="EMBL/GenBank/DDBJ databases">
        <title>Genomic Encyclopedia of Type Strains, Phase IV (KMG-IV): sequencing the most valuable type-strain genomes for metagenomic binning, comparative biology and taxonomic classification.</title>
        <authorList>
            <person name="Goeker M."/>
        </authorList>
    </citation>
    <scope>NUCLEOTIDE SEQUENCE [LARGE SCALE GENOMIC DNA]</scope>
    <source>
        <strain evidence="2 3">DSM 23958</strain>
    </source>
</reference>
<dbReference type="Proteomes" id="UP000554837">
    <property type="component" value="Unassembled WGS sequence"/>
</dbReference>
<feature type="signal peptide" evidence="1">
    <location>
        <begin position="1"/>
        <end position="20"/>
    </location>
</feature>
<accession>A0A840SDH9</accession>
<comment type="caution">
    <text evidence="2">The sequence shown here is derived from an EMBL/GenBank/DDBJ whole genome shotgun (WGS) entry which is preliminary data.</text>
</comment>
<evidence type="ECO:0000313" key="2">
    <source>
        <dbReference type="EMBL" id="MBB5206390.1"/>
    </source>
</evidence>
<protein>
    <submittedName>
        <fullName evidence="2">MYXO-CTERM domain-containing protein</fullName>
    </submittedName>
</protein>
<dbReference type="RefSeq" id="WP_138856487.1">
    <property type="nucleotide sequence ID" value="NZ_CP040709.1"/>
</dbReference>